<dbReference type="Pfam" id="PF13460">
    <property type="entry name" value="NAD_binding_10"/>
    <property type="match status" value="1"/>
</dbReference>
<dbReference type="InterPro" id="IPR016040">
    <property type="entry name" value="NAD(P)-bd_dom"/>
</dbReference>
<reference evidence="2 3" key="1">
    <citation type="submission" date="2017-07" db="EMBL/GenBank/DDBJ databases">
        <title>Complete genome sequence of Actinoalloteichus hoggarensis DSM 45943, type strain of Actinoalloteichus hoggarensis.</title>
        <authorList>
            <person name="Ruckert C."/>
            <person name="Nouioui I."/>
            <person name="Willmese J."/>
            <person name="van Wezel G."/>
            <person name="Klenk H.-P."/>
            <person name="Kalinowski J."/>
            <person name="Zotchev S.B."/>
        </authorList>
    </citation>
    <scope>NUCLEOTIDE SEQUENCE [LARGE SCALE GENOMIC DNA]</scope>
    <source>
        <strain evidence="2 3">DSM 45943</strain>
    </source>
</reference>
<sequence length="219" mass="22585">MIVVHVVIAGGHGKIALRLERLLSARGDSVIGLVRNQDHLDEVADTGAQAVLCDLEQASVSFVADTLDRADTVVFAAGAGPGSGAARKDTVDRAAAVLLADASVAAGVRRYLLVSSMGVDRADDPDLDEVFAAYLRAKKAAEDELRTKDLDWAVLRPGSLTDEQGTGLVRLAPSVAPGSISRDDVASVLLGLLDLPELGGITAELVGGSTPIPEALATL</sequence>
<evidence type="ECO:0000313" key="3">
    <source>
        <dbReference type="Proteomes" id="UP000204221"/>
    </source>
</evidence>
<dbReference type="Gene3D" id="3.40.50.720">
    <property type="entry name" value="NAD(P)-binding Rossmann-like Domain"/>
    <property type="match status" value="1"/>
</dbReference>
<dbReference type="GO" id="GO:0016829">
    <property type="term" value="F:lyase activity"/>
    <property type="evidence" value="ECO:0007669"/>
    <property type="project" value="UniProtKB-KW"/>
</dbReference>
<dbReference type="EMBL" id="CP022521">
    <property type="protein sequence ID" value="ASO17713.1"/>
    <property type="molecule type" value="Genomic_DNA"/>
</dbReference>
<dbReference type="InterPro" id="IPR036291">
    <property type="entry name" value="NAD(P)-bd_dom_sf"/>
</dbReference>
<accession>A0A221VW19</accession>
<keyword evidence="3" id="KW-1185">Reference proteome</keyword>
<name>A0A221VW19_9PSEU</name>
<proteinExistence type="predicted"/>
<protein>
    <submittedName>
        <fullName evidence="2">Putative sugar epimerase YhfK</fullName>
        <ecNumber evidence="2">4.-.-.-</ecNumber>
    </submittedName>
</protein>
<evidence type="ECO:0000259" key="1">
    <source>
        <dbReference type="Pfam" id="PF13460"/>
    </source>
</evidence>
<dbReference type="SUPFAM" id="SSF51735">
    <property type="entry name" value="NAD(P)-binding Rossmann-fold domains"/>
    <property type="match status" value="1"/>
</dbReference>
<dbReference type="AlphaFoldDB" id="A0A221VW19"/>
<dbReference type="EC" id="4.-.-.-" evidence="2"/>
<dbReference type="PANTHER" id="PTHR15020:SF50">
    <property type="entry name" value="UPF0659 PROTEIN YMR090W"/>
    <property type="match status" value="1"/>
</dbReference>
<organism evidence="2 3">
    <name type="scientific">Actinoalloteichus hoggarensis</name>
    <dbReference type="NCBI Taxonomy" id="1470176"/>
    <lineage>
        <taxon>Bacteria</taxon>
        <taxon>Bacillati</taxon>
        <taxon>Actinomycetota</taxon>
        <taxon>Actinomycetes</taxon>
        <taxon>Pseudonocardiales</taxon>
        <taxon>Pseudonocardiaceae</taxon>
        <taxon>Actinoalloteichus</taxon>
    </lineage>
</organism>
<evidence type="ECO:0000313" key="2">
    <source>
        <dbReference type="EMBL" id="ASO17713.1"/>
    </source>
</evidence>
<gene>
    <name evidence="2" type="primary">yhfK</name>
    <name evidence="2" type="ORF">AHOG_00190</name>
</gene>
<feature type="domain" description="NAD(P)-binding" evidence="1">
    <location>
        <begin position="10"/>
        <end position="194"/>
    </location>
</feature>
<dbReference type="PANTHER" id="PTHR15020">
    <property type="entry name" value="FLAVIN REDUCTASE-RELATED"/>
    <property type="match status" value="1"/>
</dbReference>
<keyword evidence="2" id="KW-0456">Lyase</keyword>
<dbReference type="Proteomes" id="UP000204221">
    <property type="component" value="Chromosome"/>
</dbReference>
<dbReference type="KEGG" id="ahg:AHOG_00190"/>